<proteinExistence type="predicted"/>
<evidence type="ECO:0000313" key="2">
    <source>
        <dbReference type="Proteomes" id="UP001204746"/>
    </source>
</evidence>
<name>A0ABT1UYS0_9ACTN</name>
<evidence type="ECO:0000313" key="1">
    <source>
        <dbReference type="EMBL" id="MCQ8190161.1"/>
    </source>
</evidence>
<organism evidence="1 2">
    <name type="scientific">Streptomyces rugosispiralis</name>
    <dbReference type="NCBI Taxonomy" id="2967341"/>
    <lineage>
        <taxon>Bacteria</taxon>
        <taxon>Bacillati</taxon>
        <taxon>Actinomycetota</taxon>
        <taxon>Actinomycetes</taxon>
        <taxon>Kitasatosporales</taxon>
        <taxon>Streptomycetaceae</taxon>
        <taxon>Streptomyces</taxon>
    </lineage>
</organism>
<comment type="caution">
    <text evidence="1">The sequence shown here is derived from an EMBL/GenBank/DDBJ whole genome shotgun (WGS) entry which is preliminary data.</text>
</comment>
<reference evidence="1 2" key="1">
    <citation type="submission" date="2022-07" db="EMBL/GenBank/DDBJ databases">
        <authorList>
            <person name="Phongsopitanun W."/>
            <person name="Tanasupawat S."/>
        </authorList>
    </citation>
    <scope>NUCLEOTIDE SEQUENCE [LARGE SCALE GENOMIC DNA]</scope>
    <source>
        <strain evidence="1 2">RCU-064</strain>
    </source>
</reference>
<protein>
    <submittedName>
        <fullName evidence="1">Uncharacterized protein</fullName>
    </submittedName>
</protein>
<keyword evidence="2" id="KW-1185">Reference proteome</keyword>
<sequence length="164" mass="17669">MTQFPAPTGWYDVARKRLLAGKSLHPTQHAQVTEAVLAGRREPLWSPAASGNARCRTPTKFADWFGLKLATGGLAQAVLFPRIERDAAPAVGGCRRTLSEADFMHGVTEDRYPDILGLAPTGGSGSSDARRSVAYHLDKLLQHTVALGHDVAANSVFLHQLLSE</sequence>
<gene>
    <name evidence="1" type="ORF">NP777_18180</name>
</gene>
<dbReference type="EMBL" id="JANIAA010000010">
    <property type="protein sequence ID" value="MCQ8190161.1"/>
    <property type="molecule type" value="Genomic_DNA"/>
</dbReference>
<dbReference type="RefSeq" id="WP_256651201.1">
    <property type="nucleotide sequence ID" value="NZ_JANIAA010000010.1"/>
</dbReference>
<accession>A0ABT1UYS0</accession>
<dbReference type="Proteomes" id="UP001204746">
    <property type="component" value="Unassembled WGS sequence"/>
</dbReference>